<comment type="subcellular location">
    <subcellularLocation>
        <location evidence="1">Membrane</location>
        <topology evidence="1">Multi-pass membrane protein</topology>
    </subcellularLocation>
</comment>
<dbReference type="SUPFAM" id="SSF103473">
    <property type="entry name" value="MFS general substrate transporter"/>
    <property type="match status" value="1"/>
</dbReference>
<protein>
    <recommendedName>
        <fullName evidence="6">Major facilitator superfamily (MFS) profile domain-containing protein</fullName>
    </recommendedName>
</protein>
<sequence>MSRTTATRSIPGTVWALGFVSLFMDVSSEMVHSLLPVFLVGTLGVSMITLGLIEGIAEATALIVKVFSGAISDYFGRRKGLLLLGYGLAALSKPLFPLAHTAEMVFTARFLDRIGKGIRGAPRDALVADVSPAQIRGACFGLRQSMDTVGALLGPALAIALMYVFHENIPLVLWIAVIPALVAVSLIVVGIDEPEHAGPGPAHRFRSPIRLGLLQRFSPAYWQVVIVGALFTLARFSEAFLVLRAQQVGLSATWVPLVMVVMALFYTLSAYPVGKLSDRVSRTRLLGGGLVLLILADLVLANAESISMLMLGVSLWGLHMGFSQGLLATLVADTTPAELKGTAFGIFNLLSGVSMLLASGVAGLLWQTYGSAMTFYAGAGFSAVALMLLQVRPKRLGI</sequence>
<evidence type="ECO:0000259" key="6">
    <source>
        <dbReference type="PROSITE" id="PS50850"/>
    </source>
</evidence>
<feature type="transmembrane region" description="Helical" evidence="5">
    <location>
        <begin position="372"/>
        <end position="391"/>
    </location>
</feature>
<feature type="transmembrane region" description="Helical" evidence="5">
    <location>
        <begin position="285"/>
        <end position="303"/>
    </location>
</feature>
<dbReference type="PANTHER" id="PTHR23518:SF2">
    <property type="entry name" value="MAJOR FACILITATOR SUPERFAMILY TRANSPORTER"/>
    <property type="match status" value="1"/>
</dbReference>
<evidence type="ECO:0000256" key="1">
    <source>
        <dbReference type="ARBA" id="ARBA00004141"/>
    </source>
</evidence>
<evidence type="ECO:0000313" key="8">
    <source>
        <dbReference type="Proteomes" id="UP000337909"/>
    </source>
</evidence>
<feature type="transmembrane region" description="Helical" evidence="5">
    <location>
        <begin position="213"/>
        <end position="234"/>
    </location>
</feature>
<feature type="transmembrane region" description="Helical" evidence="5">
    <location>
        <begin position="309"/>
        <end position="332"/>
    </location>
</feature>
<dbReference type="CDD" id="cd17370">
    <property type="entry name" value="MFS_MJ1317_like"/>
    <property type="match status" value="1"/>
</dbReference>
<evidence type="ECO:0000256" key="3">
    <source>
        <dbReference type="ARBA" id="ARBA00022989"/>
    </source>
</evidence>
<evidence type="ECO:0000313" key="7">
    <source>
        <dbReference type="EMBL" id="VVO30080.1"/>
    </source>
</evidence>
<feature type="transmembrane region" description="Helical" evidence="5">
    <location>
        <begin position="146"/>
        <end position="165"/>
    </location>
</feature>
<dbReference type="GO" id="GO:0022857">
    <property type="term" value="F:transmembrane transporter activity"/>
    <property type="evidence" value="ECO:0007669"/>
    <property type="project" value="InterPro"/>
</dbReference>
<dbReference type="PROSITE" id="PS50850">
    <property type="entry name" value="MFS"/>
    <property type="match status" value="1"/>
</dbReference>
<feature type="domain" description="Major facilitator superfamily (MFS) profile" evidence="6">
    <location>
        <begin position="13"/>
        <end position="397"/>
    </location>
</feature>
<feature type="transmembrane region" description="Helical" evidence="5">
    <location>
        <begin position="171"/>
        <end position="192"/>
    </location>
</feature>
<accession>A0A5E7ET32</accession>
<dbReference type="AlphaFoldDB" id="A0A5E7ET32"/>
<organism evidence="7 8">
    <name type="scientific">Pseudomonas fluorescens</name>
    <dbReference type="NCBI Taxonomy" id="294"/>
    <lineage>
        <taxon>Bacteria</taxon>
        <taxon>Pseudomonadati</taxon>
        <taxon>Pseudomonadota</taxon>
        <taxon>Gammaproteobacteria</taxon>
        <taxon>Pseudomonadales</taxon>
        <taxon>Pseudomonadaceae</taxon>
        <taxon>Pseudomonas</taxon>
    </lineage>
</organism>
<feature type="transmembrane region" description="Helical" evidence="5">
    <location>
        <begin position="344"/>
        <end position="366"/>
    </location>
</feature>
<evidence type="ECO:0000256" key="2">
    <source>
        <dbReference type="ARBA" id="ARBA00022692"/>
    </source>
</evidence>
<evidence type="ECO:0000256" key="5">
    <source>
        <dbReference type="SAM" id="Phobius"/>
    </source>
</evidence>
<dbReference type="Gene3D" id="1.20.1250.20">
    <property type="entry name" value="MFS general substrate transporter like domains"/>
    <property type="match status" value="2"/>
</dbReference>
<dbReference type="RefSeq" id="WP_224788285.1">
    <property type="nucleotide sequence ID" value="NZ_CABVHQ010000068.1"/>
</dbReference>
<gene>
    <name evidence="7" type="ORF">PS691_04869</name>
</gene>
<proteinExistence type="predicted"/>
<dbReference type="PANTHER" id="PTHR23518">
    <property type="entry name" value="C-METHYLTRANSFERASE"/>
    <property type="match status" value="1"/>
</dbReference>
<name>A0A5E7ET32_PSEFL</name>
<dbReference type="Proteomes" id="UP000337909">
    <property type="component" value="Unassembled WGS sequence"/>
</dbReference>
<dbReference type="InterPro" id="IPR036259">
    <property type="entry name" value="MFS_trans_sf"/>
</dbReference>
<dbReference type="GO" id="GO:0016020">
    <property type="term" value="C:membrane"/>
    <property type="evidence" value="ECO:0007669"/>
    <property type="project" value="UniProtKB-SubCell"/>
</dbReference>
<feature type="transmembrane region" description="Helical" evidence="5">
    <location>
        <begin position="12"/>
        <end position="28"/>
    </location>
</feature>
<dbReference type="PROSITE" id="PS00216">
    <property type="entry name" value="SUGAR_TRANSPORT_1"/>
    <property type="match status" value="1"/>
</dbReference>
<reference evidence="7 8" key="1">
    <citation type="submission" date="2019-09" db="EMBL/GenBank/DDBJ databases">
        <authorList>
            <person name="Chandra G."/>
            <person name="Truman W A."/>
        </authorList>
    </citation>
    <scope>NUCLEOTIDE SEQUENCE [LARGE SCALE GENOMIC DNA]</scope>
    <source>
        <strain evidence="7">PS691</strain>
    </source>
</reference>
<evidence type="ECO:0000256" key="4">
    <source>
        <dbReference type="ARBA" id="ARBA00023136"/>
    </source>
</evidence>
<dbReference type="Pfam" id="PF07690">
    <property type="entry name" value="MFS_1"/>
    <property type="match status" value="2"/>
</dbReference>
<keyword evidence="4 5" id="KW-0472">Membrane</keyword>
<dbReference type="InterPro" id="IPR011701">
    <property type="entry name" value="MFS"/>
</dbReference>
<keyword evidence="3 5" id="KW-1133">Transmembrane helix</keyword>
<dbReference type="EMBL" id="CABVHQ010000068">
    <property type="protein sequence ID" value="VVO30080.1"/>
    <property type="molecule type" value="Genomic_DNA"/>
</dbReference>
<dbReference type="InterPro" id="IPR020846">
    <property type="entry name" value="MFS_dom"/>
</dbReference>
<feature type="transmembrane region" description="Helical" evidence="5">
    <location>
        <begin position="254"/>
        <end position="273"/>
    </location>
</feature>
<keyword evidence="2 5" id="KW-0812">Transmembrane</keyword>
<dbReference type="InterPro" id="IPR005829">
    <property type="entry name" value="Sugar_transporter_CS"/>
</dbReference>